<proteinExistence type="predicted"/>
<evidence type="ECO:0000313" key="2">
    <source>
        <dbReference type="EMBL" id="GJT12703.1"/>
    </source>
</evidence>
<keyword evidence="1" id="KW-1133">Transmembrane helix</keyword>
<dbReference type="EMBL" id="BQNB010013169">
    <property type="protein sequence ID" value="GJT12703.1"/>
    <property type="molecule type" value="Genomic_DNA"/>
</dbReference>
<name>A0ABQ5BFW1_9ASTR</name>
<gene>
    <name evidence="2" type="ORF">Tco_0859745</name>
</gene>
<reference evidence="2" key="2">
    <citation type="submission" date="2022-01" db="EMBL/GenBank/DDBJ databases">
        <authorList>
            <person name="Yamashiro T."/>
            <person name="Shiraishi A."/>
            <person name="Satake H."/>
            <person name="Nakayama K."/>
        </authorList>
    </citation>
    <scope>NUCLEOTIDE SEQUENCE</scope>
</reference>
<evidence type="ECO:0000313" key="3">
    <source>
        <dbReference type="Proteomes" id="UP001151760"/>
    </source>
</evidence>
<reference evidence="2" key="1">
    <citation type="journal article" date="2022" name="Int. J. Mol. Sci.">
        <title>Draft Genome of Tanacetum Coccineum: Genomic Comparison of Closely Related Tanacetum-Family Plants.</title>
        <authorList>
            <person name="Yamashiro T."/>
            <person name="Shiraishi A."/>
            <person name="Nakayama K."/>
            <person name="Satake H."/>
        </authorList>
    </citation>
    <scope>NUCLEOTIDE SEQUENCE</scope>
</reference>
<sequence>MSSKSAGSKSATKVVEKVWDVNAIIGRYLSMNFVVSNSKSLRVTLWGGLGDVLVERKTKHVGMCAAVLTAMSAKDYNNKLYLSCSSSTIIYDDDDIPCLHELKTENSCVEPTKAALAVDCSQPKEGTLENLLIWARNRKNNGETTRPVVMKSAEKVIPDNMRNGYARHVIGLLTILFLGNATYVS</sequence>
<comment type="caution">
    <text evidence="2">The sequence shown here is derived from an EMBL/GenBank/DDBJ whole genome shotgun (WGS) entry which is preliminary data.</text>
</comment>
<protein>
    <submittedName>
        <fullName evidence="2">Uncharacterized protein</fullName>
    </submittedName>
</protein>
<dbReference type="Gene3D" id="2.40.50.140">
    <property type="entry name" value="Nucleic acid-binding proteins"/>
    <property type="match status" value="1"/>
</dbReference>
<dbReference type="Proteomes" id="UP001151760">
    <property type="component" value="Unassembled WGS sequence"/>
</dbReference>
<evidence type="ECO:0000256" key="1">
    <source>
        <dbReference type="SAM" id="Phobius"/>
    </source>
</evidence>
<accession>A0ABQ5BFW1</accession>
<dbReference type="InterPro" id="IPR012340">
    <property type="entry name" value="NA-bd_OB-fold"/>
</dbReference>
<organism evidence="2 3">
    <name type="scientific">Tanacetum coccineum</name>
    <dbReference type="NCBI Taxonomy" id="301880"/>
    <lineage>
        <taxon>Eukaryota</taxon>
        <taxon>Viridiplantae</taxon>
        <taxon>Streptophyta</taxon>
        <taxon>Embryophyta</taxon>
        <taxon>Tracheophyta</taxon>
        <taxon>Spermatophyta</taxon>
        <taxon>Magnoliopsida</taxon>
        <taxon>eudicotyledons</taxon>
        <taxon>Gunneridae</taxon>
        <taxon>Pentapetalae</taxon>
        <taxon>asterids</taxon>
        <taxon>campanulids</taxon>
        <taxon>Asterales</taxon>
        <taxon>Asteraceae</taxon>
        <taxon>Asteroideae</taxon>
        <taxon>Anthemideae</taxon>
        <taxon>Anthemidinae</taxon>
        <taxon>Tanacetum</taxon>
    </lineage>
</organism>
<keyword evidence="1" id="KW-0812">Transmembrane</keyword>
<keyword evidence="1" id="KW-0472">Membrane</keyword>
<keyword evidence="3" id="KW-1185">Reference proteome</keyword>
<feature type="transmembrane region" description="Helical" evidence="1">
    <location>
        <begin position="165"/>
        <end position="184"/>
    </location>
</feature>